<keyword evidence="3" id="KW-1185">Reference proteome</keyword>
<evidence type="ECO:0000313" key="2">
    <source>
        <dbReference type="EMBL" id="QXL90056.1"/>
    </source>
</evidence>
<evidence type="ECO:0000256" key="1">
    <source>
        <dbReference type="SAM" id="Phobius"/>
    </source>
</evidence>
<name>A0A975TZB5_9RHOB</name>
<gene>
    <name evidence="2" type="ORF">KUL25_13460</name>
</gene>
<organism evidence="2">
    <name type="scientific">Gymnodinialimonas phycosphaerae</name>
    <dbReference type="NCBI Taxonomy" id="2841589"/>
    <lineage>
        <taxon>Bacteria</taxon>
        <taxon>Pseudomonadati</taxon>
        <taxon>Pseudomonadota</taxon>
        <taxon>Alphaproteobacteria</taxon>
        <taxon>Rhodobacterales</taxon>
        <taxon>Paracoccaceae</taxon>
        <taxon>Gymnodinialimonas</taxon>
    </lineage>
</organism>
<evidence type="ECO:0000313" key="3">
    <source>
        <dbReference type="Proteomes" id="UP000693972"/>
    </source>
</evidence>
<accession>A0A975TZB5</accession>
<protein>
    <submittedName>
        <fullName evidence="2">Uncharacterized protein</fullName>
    </submittedName>
</protein>
<dbReference type="EMBL" id="CP078073">
    <property type="protein sequence ID" value="QXL90056.1"/>
    <property type="molecule type" value="Genomic_DNA"/>
</dbReference>
<proteinExistence type="predicted"/>
<sequence>MAAIAMAIGMAILWLIGNPHVWTGAVGGLFAIAVRAFYLASDELKQHWDLTNQRLLGPGGREVELGQIAEVRTILGMVQIITQAGDKHLIKNQAAPEQAIAQIEAARGDLISGGGTDRDTP</sequence>
<keyword evidence="1" id="KW-0812">Transmembrane</keyword>
<feature type="transmembrane region" description="Helical" evidence="1">
    <location>
        <begin position="20"/>
        <end position="40"/>
    </location>
</feature>
<dbReference type="Proteomes" id="UP000693972">
    <property type="component" value="Unassembled WGS sequence"/>
</dbReference>
<keyword evidence="1" id="KW-0472">Membrane</keyword>
<dbReference type="EMBL" id="JAIMBW010000001">
    <property type="protein sequence ID" value="MBY4893772.1"/>
    <property type="molecule type" value="Genomic_DNA"/>
</dbReference>
<dbReference type="AlphaFoldDB" id="A0A975TZB5"/>
<keyword evidence="1" id="KW-1133">Transmembrane helix</keyword>
<reference evidence="2 3" key="1">
    <citation type="submission" date="2021-07" db="EMBL/GenBank/DDBJ databases">
        <title>Karlodiniumbacter phycospheric gen. nov., sp. nov., a phycosphere bacterium isolated from karlodinium veneficum.</title>
        <authorList>
            <person name="Peng Y."/>
            <person name="Jiang L."/>
            <person name="Lee J."/>
        </authorList>
    </citation>
    <scope>NUCLEOTIDE SEQUENCE</scope>
    <source>
        <strain evidence="2 3">N5</strain>
    </source>
</reference>